<dbReference type="CTD" id="191882"/>
<evidence type="ECO:0000313" key="3">
    <source>
        <dbReference type="Proteomes" id="UP000001940"/>
    </source>
</evidence>
<dbReference type="Proteomes" id="UP000001940">
    <property type="component" value="Chromosome V"/>
</dbReference>
<keyword evidence="1" id="KW-0812">Transmembrane</keyword>
<dbReference type="PhylomeDB" id="O45171"/>
<dbReference type="PaxDb" id="6239-F37B4.1"/>
<evidence type="ECO:0000313" key="2">
    <source>
        <dbReference type="EMBL" id="CCD66313.1"/>
    </source>
</evidence>
<dbReference type="InterPro" id="IPR053220">
    <property type="entry name" value="Nematode_rcpt-like_serp_H"/>
</dbReference>
<dbReference type="InterPro" id="IPR019422">
    <property type="entry name" value="7TM_GPCR_serpentine_rcpt_Srh"/>
</dbReference>
<accession>O45171</accession>
<dbReference type="EMBL" id="BX284605">
    <property type="protein sequence ID" value="CCD66313.1"/>
    <property type="molecule type" value="Genomic_DNA"/>
</dbReference>
<feature type="transmembrane region" description="Helical" evidence="1">
    <location>
        <begin position="104"/>
        <end position="124"/>
    </location>
</feature>
<name>O45171_CAEEL</name>
<dbReference type="eggNOG" id="ENOG502THAK">
    <property type="taxonomic scope" value="Eukaryota"/>
</dbReference>
<dbReference type="KEGG" id="cel:CELE_F37B4.1"/>
<dbReference type="RefSeq" id="NP_503786.1">
    <property type="nucleotide sequence ID" value="NM_071385.1"/>
</dbReference>
<keyword evidence="2" id="KW-0675">Receptor</keyword>
<feature type="transmembrane region" description="Helical" evidence="1">
    <location>
        <begin position="145"/>
        <end position="166"/>
    </location>
</feature>
<dbReference type="WormBase" id="F37B4.1">
    <property type="protein sequence ID" value="CE26748"/>
    <property type="gene ID" value="WBGene00005344"/>
    <property type="gene designation" value="srh-127"/>
</dbReference>
<dbReference type="FunCoup" id="O45171">
    <property type="interactions" value="151"/>
</dbReference>
<reference evidence="2 3" key="1">
    <citation type="journal article" date="1998" name="Science">
        <title>Genome sequence of the nematode C. elegans: a platform for investigating biology.</title>
        <authorList>
            <consortium name="The C. elegans sequencing consortium"/>
            <person name="Sulson J.E."/>
            <person name="Waterston R."/>
        </authorList>
    </citation>
    <scope>NUCLEOTIDE SEQUENCE [LARGE SCALE GENOMIC DNA]</scope>
    <source>
        <strain evidence="2 3">Bristol N2</strain>
    </source>
</reference>
<evidence type="ECO:0000313" key="4">
    <source>
        <dbReference type="WormBase" id="F37B4.1"/>
    </source>
</evidence>
<feature type="transmembrane region" description="Helical" evidence="1">
    <location>
        <begin position="284"/>
        <end position="303"/>
    </location>
</feature>
<dbReference type="HOGENOM" id="CLU_042960_1_1_1"/>
<dbReference type="AlphaFoldDB" id="O45171"/>
<gene>
    <name evidence="2 4" type="primary">srh-127</name>
    <name evidence="2" type="ORF">CELE_F37B4.1</name>
    <name evidence="4" type="ORF">F37B4.1</name>
</gene>
<dbReference type="InParanoid" id="O45171"/>
<sequence>MSTANQLEICNSTVTYFDTTDFLSTTLHSMSFFQYPSHIFGAIVIIFHTPHGMASVKWSLLSLHVWSSILDVYWSLLAIPFVTFPYMAGNGIGVLSELGLDTRFQVYLSVTIVAVLVATMVKVYENRWFLLARNLKKWKKIRKKLCLIHYFASCTYFIPLLFFVPYQEEAVPYVLKQIPCYSVYTKTVPLFVFTLNPLPAIIVVAIFASMQIILMTSFIALTVKILAVQARRNTSSQYTIALHRKFLYALIAQTGLPVVVVFCPLLSLFYLVPMGYHNQAITNGIFVSVSMHGFLSTVLLLLVHQPYRMATLRIFKCRWKVKTNVRGSSFK</sequence>
<keyword evidence="3" id="KW-1185">Reference proteome</keyword>
<dbReference type="STRING" id="6239.F37B4.1.1"/>
<dbReference type="GeneID" id="191882"/>
<feature type="transmembrane region" description="Helical" evidence="1">
    <location>
        <begin position="61"/>
        <end position="84"/>
    </location>
</feature>
<organism evidence="2 3">
    <name type="scientific">Caenorhabditis elegans</name>
    <dbReference type="NCBI Taxonomy" id="6239"/>
    <lineage>
        <taxon>Eukaryota</taxon>
        <taxon>Metazoa</taxon>
        <taxon>Ecdysozoa</taxon>
        <taxon>Nematoda</taxon>
        <taxon>Chromadorea</taxon>
        <taxon>Rhabditida</taxon>
        <taxon>Rhabditina</taxon>
        <taxon>Rhabditomorpha</taxon>
        <taxon>Rhabditoidea</taxon>
        <taxon>Rhabditidae</taxon>
        <taxon>Peloderinae</taxon>
        <taxon>Caenorhabditis</taxon>
    </lineage>
</organism>
<dbReference type="UCSC" id="F37B4.1">
    <property type="organism name" value="c. elegans"/>
</dbReference>
<dbReference type="Pfam" id="PF10318">
    <property type="entry name" value="7TM_GPCR_Srh"/>
    <property type="match status" value="1"/>
</dbReference>
<proteinExistence type="predicted"/>
<dbReference type="AGR" id="WB:WBGene00005344"/>
<feature type="transmembrane region" description="Helical" evidence="1">
    <location>
        <begin position="246"/>
        <end position="272"/>
    </location>
</feature>
<dbReference type="PANTHER" id="PTHR22941:SF306">
    <property type="entry name" value="SERPENTINE RECEPTOR, CLASS H"/>
    <property type="match status" value="1"/>
</dbReference>
<evidence type="ECO:0000256" key="1">
    <source>
        <dbReference type="SAM" id="Phobius"/>
    </source>
</evidence>
<keyword evidence="1" id="KW-0472">Membrane</keyword>
<keyword evidence="1" id="KW-1133">Transmembrane helix</keyword>
<dbReference type="OMA" id="AYMIIFK"/>
<dbReference type="PANTHER" id="PTHR22941">
    <property type="entry name" value="SERPENTINE RECEPTOR"/>
    <property type="match status" value="1"/>
</dbReference>
<protein>
    <submittedName>
        <fullName evidence="2">Serpentine Receptor, class H</fullName>
    </submittedName>
</protein>
<feature type="transmembrane region" description="Helical" evidence="1">
    <location>
        <begin position="200"/>
        <end position="226"/>
    </location>
</feature>
<dbReference type="OrthoDB" id="5811346at2759"/>